<evidence type="ECO:0000313" key="1">
    <source>
        <dbReference type="EMBL" id="KAH9292942.1"/>
    </source>
</evidence>
<organism evidence="1 2">
    <name type="scientific">Taxus chinensis</name>
    <name type="common">Chinese yew</name>
    <name type="synonym">Taxus wallichiana var. chinensis</name>
    <dbReference type="NCBI Taxonomy" id="29808"/>
    <lineage>
        <taxon>Eukaryota</taxon>
        <taxon>Viridiplantae</taxon>
        <taxon>Streptophyta</taxon>
        <taxon>Embryophyta</taxon>
        <taxon>Tracheophyta</taxon>
        <taxon>Spermatophyta</taxon>
        <taxon>Pinopsida</taxon>
        <taxon>Pinidae</taxon>
        <taxon>Conifers II</taxon>
        <taxon>Cupressales</taxon>
        <taxon>Taxaceae</taxon>
        <taxon>Taxus</taxon>
    </lineage>
</organism>
<feature type="non-terminal residue" evidence="1">
    <location>
        <position position="155"/>
    </location>
</feature>
<name>A0AA38C9V3_TAXCH</name>
<reference evidence="1 2" key="1">
    <citation type="journal article" date="2021" name="Nat. Plants">
        <title>The Taxus genome provides insights into paclitaxel biosynthesis.</title>
        <authorList>
            <person name="Xiong X."/>
            <person name="Gou J."/>
            <person name="Liao Q."/>
            <person name="Li Y."/>
            <person name="Zhou Q."/>
            <person name="Bi G."/>
            <person name="Li C."/>
            <person name="Du R."/>
            <person name="Wang X."/>
            <person name="Sun T."/>
            <person name="Guo L."/>
            <person name="Liang H."/>
            <person name="Lu P."/>
            <person name="Wu Y."/>
            <person name="Zhang Z."/>
            <person name="Ro D.K."/>
            <person name="Shang Y."/>
            <person name="Huang S."/>
            <person name="Yan J."/>
        </authorList>
    </citation>
    <scope>NUCLEOTIDE SEQUENCE [LARGE SCALE GENOMIC DNA]</scope>
    <source>
        <strain evidence="1">Ta-2019</strain>
    </source>
</reference>
<dbReference type="Proteomes" id="UP000824469">
    <property type="component" value="Unassembled WGS sequence"/>
</dbReference>
<evidence type="ECO:0000313" key="2">
    <source>
        <dbReference type="Proteomes" id="UP000824469"/>
    </source>
</evidence>
<sequence>STLKKEDKLKVVAIMVEYSKVLADVNIVAHNIVDTYDNCADKDKVASILVANFEADLKDFQEKNKGNRADGDRILAEVEKKSKAIEPLRGTIKNRLKELYPHITRRMDVLEDMGKELEKIVDTMNTQGDGLNFGEVNALVGDLYQRSQNDVDAWN</sequence>
<accession>A0AA38C9V3</accession>
<feature type="non-terminal residue" evidence="1">
    <location>
        <position position="1"/>
    </location>
</feature>
<dbReference type="AlphaFoldDB" id="A0AA38C9V3"/>
<dbReference type="EMBL" id="JAHRHJ020001980">
    <property type="protein sequence ID" value="KAH9292942.1"/>
    <property type="molecule type" value="Genomic_DNA"/>
</dbReference>
<keyword evidence="2" id="KW-1185">Reference proteome</keyword>
<comment type="caution">
    <text evidence="1">The sequence shown here is derived from an EMBL/GenBank/DDBJ whole genome shotgun (WGS) entry which is preliminary data.</text>
</comment>
<gene>
    <name evidence="1" type="ORF">KI387_041873</name>
</gene>
<protein>
    <submittedName>
        <fullName evidence="1">Uncharacterized protein</fullName>
    </submittedName>
</protein>
<proteinExistence type="predicted"/>